<accession>A0A6H1ZI86</accession>
<gene>
    <name evidence="3" type="ORF">MM415A00215_0007</name>
    <name evidence="2" type="ORF">MM415B00223_0054</name>
    <name evidence="1" type="ORF">TM448A00634_0006</name>
    <name evidence="4" type="ORF">TM448B00399_0007</name>
</gene>
<sequence>MLTLTCDECGQHILTWQTGKGVKKPPTVDLFTTHLCNKCKQIHELTASETDKWKQAELERIEFEYQKKFNEIKKKFKGENLK</sequence>
<dbReference type="AlphaFoldDB" id="A0A6H1ZI86"/>
<evidence type="ECO:0000313" key="4">
    <source>
        <dbReference type="EMBL" id="QJH95316.1"/>
    </source>
</evidence>
<evidence type="ECO:0000313" key="1">
    <source>
        <dbReference type="EMBL" id="QJA47274.1"/>
    </source>
</evidence>
<dbReference type="EMBL" id="MT142526">
    <property type="protein sequence ID" value="QJA84213.1"/>
    <property type="molecule type" value="Genomic_DNA"/>
</dbReference>
<dbReference type="EMBL" id="MT141571">
    <property type="protein sequence ID" value="QJA67467.1"/>
    <property type="molecule type" value="Genomic_DNA"/>
</dbReference>
<evidence type="ECO:0000313" key="3">
    <source>
        <dbReference type="EMBL" id="QJA84213.1"/>
    </source>
</evidence>
<proteinExistence type="predicted"/>
<dbReference type="EMBL" id="MT144038">
    <property type="protein sequence ID" value="QJA47274.1"/>
    <property type="molecule type" value="Genomic_DNA"/>
</dbReference>
<reference evidence="1" key="1">
    <citation type="submission" date="2020-03" db="EMBL/GenBank/DDBJ databases">
        <title>The deep terrestrial virosphere.</title>
        <authorList>
            <person name="Holmfeldt K."/>
            <person name="Nilsson E."/>
            <person name="Simone D."/>
            <person name="Lopez-Fernandez M."/>
            <person name="Wu X."/>
            <person name="de Brujin I."/>
            <person name="Lundin D."/>
            <person name="Andersson A."/>
            <person name="Bertilsson S."/>
            <person name="Dopson M."/>
        </authorList>
    </citation>
    <scope>NUCLEOTIDE SEQUENCE</scope>
    <source>
        <strain evidence="3">MM415A00215</strain>
        <strain evidence="2">MM415B00223</strain>
        <strain evidence="1">TM448A00634</strain>
        <strain evidence="4">TM448B00399</strain>
    </source>
</reference>
<organism evidence="1">
    <name type="scientific">viral metagenome</name>
    <dbReference type="NCBI Taxonomy" id="1070528"/>
    <lineage>
        <taxon>unclassified sequences</taxon>
        <taxon>metagenomes</taxon>
        <taxon>organismal metagenomes</taxon>
    </lineage>
</organism>
<name>A0A6H1ZI86_9ZZZZ</name>
<evidence type="ECO:0000313" key="2">
    <source>
        <dbReference type="EMBL" id="QJA67467.1"/>
    </source>
</evidence>
<dbReference type="EMBL" id="MT144617">
    <property type="protein sequence ID" value="QJH95316.1"/>
    <property type="molecule type" value="Genomic_DNA"/>
</dbReference>
<protein>
    <submittedName>
        <fullName evidence="1">Uncharacterized protein</fullName>
    </submittedName>
</protein>